<reference evidence="7 8" key="1">
    <citation type="submission" date="2024-04" db="EMBL/GenBank/DDBJ databases">
        <title>Human intestinal bacterial collection.</title>
        <authorList>
            <person name="Pauvert C."/>
            <person name="Hitch T.C.A."/>
            <person name="Clavel T."/>
        </authorList>
    </citation>
    <scope>NUCLEOTIDE SEQUENCE [LARGE SCALE GENOMIC DNA]</scope>
    <source>
        <strain evidence="7 8">CLA-AA-H249</strain>
    </source>
</reference>
<accession>A0ABV1IX39</accession>
<dbReference type="Pfam" id="PF00817">
    <property type="entry name" value="IMS"/>
    <property type="match status" value="1"/>
</dbReference>
<feature type="domain" description="UmuC" evidence="6">
    <location>
        <begin position="7"/>
        <end position="234"/>
    </location>
</feature>
<evidence type="ECO:0000313" key="8">
    <source>
        <dbReference type="Proteomes" id="UP001482154"/>
    </source>
</evidence>
<dbReference type="InterPro" id="IPR043502">
    <property type="entry name" value="DNA/RNA_pol_sf"/>
</dbReference>
<comment type="caution">
    <text evidence="7">The sequence shown here is derived from an EMBL/GenBank/DDBJ whole genome shotgun (WGS) entry which is preliminary data.</text>
</comment>
<dbReference type="InterPro" id="IPR050116">
    <property type="entry name" value="DNA_polymerase-Y"/>
</dbReference>
<keyword evidence="5" id="KW-0239">DNA-directed DNA polymerase</keyword>
<keyword evidence="3" id="KW-0548">Nucleotidyltransferase</keyword>
<evidence type="ECO:0000259" key="6">
    <source>
        <dbReference type="PROSITE" id="PS50173"/>
    </source>
</evidence>
<evidence type="ECO:0000256" key="1">
    <source>
        <dbReference type="ARBA" id="ARBA00010945"/>
    </source>
</evidence>
<keyword evidence="4" id="KW-0227">DNA damage</keyword>
<dbReference type="Gene3D" id="3.30.70.270">
    <property type="match status" value="1"/>
</dbReference>
<dbReference type="RefSeq" id="WP_212385446.1">
    <property type="nucleotide sequence ID" value="NZ_JBBNIN010000019.1"/>
</dbReference>
<evidence type="ECO:0000256" key="3">
    <source>
        <dbReference type="ARBA" id="ARBA00022695"/>
    </source>
</evidence>
<dbReference type="GO" id="GO:0008168">
    <property type="term" value="F:methyltransferase activity"/>
    <property type="evidence" value="ECO:0007669"/>
    <property type="project" value="UniProtKB-KW"/>
</dbReference>
<dbReference type="EMBL" id="JBBNIN010000019">
    <property type="protein sequence ID" value="MEQ2711778.1"/>
    <property type="molecule type" value="Genomic_DNA"/>
</dbReference>
<keyword evidence="5" id="KW-0808">Transferase</keyword>
<organism evidence="7 8">
    <name type="scientific">Anaerostipes amylophilus</name>
    <dbReference type="NCBI Taxonomy" id="2981779"/>
    <lineage>
        <taxon>Bacteria</taxon>
        <taxon>Bacillati</taxon>
        <taxon>Bacillota</taxon>
        <taxon>Clostridia</taxon>
        <taxon>Lachnospirales</taxon>
        <taxon>Lachnospiraceae</taxon>
        <taxon>Anaerostipes</taxon>
    </lineage>
</organism>
<proteinExistence type="inferred from homology"/>
<evidence type="ECO:0000313" key="7">
    <source>
        <dbReference type="EMBL" id="MEQ2711778.1"/>
    </source>
</evidence>
<evidence type="ECO:0000256" key="5">
    <source>
        <dbReference type="ARBA" id="ARBA00022932"/>
    </source>
</evidence>
<dbReference type="PROSITE" id="PS50173">
    <property type="entry name" value="UMUC"/>
    <property type="match status" value="1"/>
</dbReference>
<dbReference type="Gene3D" id="1.10.150.20">
    <property type="entry name" value="5' to 3' exonuclease, C-terminal subdomain"/>
    <property type="match status" value="1"/>
</dbReference>
<name>A0ABV1IX39_9FIRM</name>
<evidence type="ECO:0000256" key="4">
    <source>
        <dbReference type="ARBA" id="ARBA00022763"/>
    </source>
</evidence>
<sequence length="504" mass="57367">MNKSRTYIAIDLKSFYASVECVERGLNPLTTNLVVADESRTSKTICLAVSPSLKSYGISGRARLFEVIQKVKMANADRKSRIYGDFDGESYNKPELDTDPKKEITYIVAPPRMAHYISMSRKIFRCYLKYIAPDDIHPYSIDEVFIDATDYLKLYQLSAKELAMKMIKAILKETGITATAGIGTNLYLCKIAMDIVAKHTMPDQNGVRIASLDEHSYREQLWDHQPLTDFWRVGKGYQKKLNQIGIFTMGDIARCSIGEDTSFYNEDLLYRTFGINAELLIDHAWGYEPCTMKDIKSYEPETKSIGSGQVLSCAYSCEKAKLVLKEMINELVLDLFEKMVMTDQIVLTVEYDTENLKSNYKGEISTDMYGRKIPKHAHGTRNLEEWSASGKKIMKAGLSLYDEIVDPVLSIRKLYVTANHIISNTKAEEKKQYQQISMFDLLQAENEGQEKVDIKRDDIREKNLQKAELEIKKRFGKNAIMRGISLEKGATAKERNDQIGGHKA</sequence>
<evidence type="ECO:0000256" key="2">
    <source>
        <dbReference type="ARBA" id="ARBA00022457"/>
    </source>
</evidence>
<keyword evidence="8" id="KW-1185">Reference proteome</keyword>
<keyword evidence="7" id="KW-0489">Methyltransferase</keyword>
<gene>
    <name evidence="7" type="ORF">AAAU51_11425</name>
</gene>
<dbReference type="Proteomes" id="UP001482154">
    <property type="component" value="Unassembled WGS sequence"/>
</dbReference>
<keyword evidence="2" id="KW-0515">Mutator protein</keyword>
<dbReference type="InterPro" id="IPR043128">
    <property type="entry name" value="Rev_trsase/Diguanyl_cyclase"/>
</dbReference>
<comment type="similarity">
    <text evidence="1">Belongs to the DNA polymerase type-Y family.</text>
</comment>
<protein>
    <submittedName>
        <fullName evidence="7">DNA methylase</fullName>
    </submittedName>
</protein>
<dbReference type="SUPFAM" id="SSF56672">
    <property type="entry name" value="DNA/RNA polymerases"/>
    <property type="match status" value="1"/>
</dbReference>
<dbReference type="PANTHER" id="PTHR11076">
    <property type="entry name" value="DNA REPAIR POLYMERASE UMUC / TRANSFERASE FAMILY MEMBER"/>
    <property type="match status" value="1"/>
</dbReference>
<dbReference type="PANTHER" id="PTHR11076:SF35">
    <property type="entry name" value="DNA REPAIR PROTEIN HOMOLOG YOBH"/>
    <property type="match status" value="1"/>
</dbReference>
<dbReference type="InterPro" id="IPR001126">
    <property type="entry name" value="UmuC"/>
</dbReference>
<dbReference type="GO" id="GO:0032259">
    <property type="term" value="P:methylation"/>
    <property type="evidence" value="ECO:0007669"/>
    <property type="project" value="UniProtKB-KW"/>
</dbReference>